<proteinExistence type="predicted"/>
<keyword evidence="3" id="KW-1185">Reference proteome</keyword>
<feature type="compositionally biased region" description="Polar residues" evidence="1">
    <location>
        <begin position="1"/>
        <end position="10"/>
    </location>
</feature>
<comment type="caution">
    <text evidence="2">The sequence shown here is derived from an EMBL/GenBank/DDBJ whole genome shotgun (WGS) entry which is preliminary data.</text>
</comment>
<accession>A0A9X0U3U0</accession>
<sequence length="74" mass="8474">MQKASSNHHGATNGPEHQKHLAQPGIWDSAPTRSEIHHDRRAEYEYFVDLANGQRLRMSKTGWRNLTSAHIQQS</sequence>
<gene>
    <name evidence="2" type="ORF">HDF14_002253</name>
</gene>
<protein>
    <submittedName>
        <fullName evidence="2">Uncharacterized protein</fullName>
    </submittedName>
</protein>
<dbReference type="AlphaFoldDB" id="A0A9X0U3U0"/>
<dbReference type="Proteomes" id="UP000535182">
    <property type="component" value="Unassembled WGS sequence"/>
</dbReference>
<evidence type="ECO:0000256" key="1">
    <source>
        <dbReference type="SAM" id="MobiDB-lite"/>
    </source>
</evidence>
<evidence type="ECO:0000313" key="3">
    <source>
        <dbReference type="Proteomes" id="UP000535182"/>
    </source>
</evidence>
<evidence type="ECO:0000313" key="2">
    <source>
        <dbReference type="EMBL" id="MBB5328643.1"/>
    </source>
</evidence>
<organism evidence="2 3">
    <name type="scientific">Tunturiibacter gelidiferens</name>
    <dbReference type="NCBI Taxonomy" id="3069689"/>
    <lineage>
        <taxon>Bacteria</taxon>
        <taxon>Pseudomonadati</taxon>
        <taxon>Acidobacteriota</taxon>
        <taxon>Terriglobia</taxon>
        <taxon>Terriglobales</taxon>
        <taxon>Acidobacteriaceae</taxon>
        <taxon>Tunturiibacter</taxon>
    </lineage>
</organism>
<feature type="region of interest" description="Disordered" evidence="1">
    <location>
        <begin position="1"/>
        <end position="34"/>
    </location>
</feature>
<name>A0A9X0U3U0_9BACT</name>
<reference evidence="2 3" key="1">
    <citation type="submission" date="2020-08" db="EMBL/GenBank/DDBJ databases">
        <title>Genomic Encyclopedia of Type Strains, Phase IV (KMG-V): Genome sequencing to study the core and pangenomes of soil and plant-associated prokaryotes.</title>
        <authorList>
            <person name="Whitman W."/>
        </authorList>
    </citation>
    <scope>NUCLEOTIDE SEQUENCE [LARGE SCALE GENOMIC DNA]</scope>
    <source>
        <strain evidence="2 3">X5P2</strain>
    </source>
</reference>
<dbReference type="RefSeq" id="WP_183976296.1">
    <property type="nucleotide sequence ID" value="NZ_JACHEB010000004.1"/>
</dbReference>
<dbReference type="EMBL" id="JACHEB010000004">
    <property type="protein sequence ID" value="MBB5328643.1"/>
    <property type="molecule type" value="Genomic_DNA"/>
</dbReference>